<dbReference type="PANTHER" id="PTHR43032">
    <property type="entry name" value="PROTEIN-METHIONINE-SULFOXIDE REDUCTASE"/>
    <property type="match status" value="1"/>
</dbReference>
<evidence type="ECO:0000259" key="6">
    <source>
        <dbReference type="Pfam" id="PF00174"/>
    </source>
</evidence>
<evidence type="ECO:0000256" key="2">
    <source>
        <dbReference type="ARBA" id="ARBA00022723"/>
    </source>
</evidence>
<gene>
    <name evidence="5 7" type="primary">msrP</name>
    <name evidence="7" type="ORF">OSH07_10860</name>
</gene>
<dbReference type="InterPro" id="IPR022867">
    <property type="entry name" value="MsrP"/>
</dbReference>
<comment type="similarity">
    <text evidence="5">Belongs to the MsrP family.</text>
</comment>
<evidence type="ECO:0000313" key="7">
    <source>
        <dbReference type="EMBL" id="MCX5569691.1"/>
    </source>
</evidence>
<proteinExistence type="inferred from homology"/>
<evidence type="ECO:0000256" key="1">
    <source>
        <dbReference type="ARBA" id="ARBA00022505"/>
    </source>
</evidence>
<comment type="PTM">
    <text evidence="5">Predicted to be exported by the Tat system. The position of the signal peptide cleavage has not been experimentally proven.</text>
</comment>
<dbReference type="InterPro" id="IPR000572">
    <property type="entry name" value="OxRdtase_Mopterin-bd_dom"/>
</dbReference>
<protein>
    <recommendedName>
        <fullName evidence="5">Protein-methionine-sulfoxide reductase catalytic subunit MsrP</fullName>
        <ecNumber evidence="5">1.8.5.-</ecNumber>
    </recommendedName>
</protein>
<evidence type="ECO:0000313" key="8">
    <source>
        <dbReference type="Proteomes" id="UP001144805"/>
    </source>
</evidence>
<sequence length="323" mass="36392">MLIRRKRGWEIPENRATPESVFLNRREILAAAGMGAIGLAAGSMVLPGLARAAEADPSAGLYPAARNPRYKIERDVTPEKINAHYNNFYEYSTDKELADAAQALKIRPWTIQFGGLVEKEKTVGIDDLLKAMKLEERLYRHRCVEAWSMTVPWTGFPLADLVAFAKPLSGAKYIQMETFLDPAMAPGQNQPFYPWPYVEGLTMAEATNELAFMVTGVYGKPLLKQMGAPIRLHTPWKYGFKSMKSIVKVSFVEERPVNFWQQLQSSEYGFWANVNPEVPHPRWSQASETVIGTNERVPTQLFNGYGEFVAGLYKGLESEALYM</sequence>
<feature type="binding site" evidence="5">
    <location>
        <position position="231"/>
    </location>
    <ligand>
        <name>Mo-molybdopterin</name>
        <dbReference type="ChEBI" id="CHEBI:71302"/>
    </ligand>
</feature>
<organism evidence="7 8">
    <name type="scientific">Kaistia nematophila</name>
    <dbReference type="NCBI Taxonomy" id="2994654"/>
    <lineage>
        <taxon>Bacteria</taxon>
        <taxon>Pseudomonadati</taxon>
        <taxon>Pseudomonadota</taxon>
        <taxon>Alphaproteobacteria</taxon>
        <taxon>Hyphomicrobiales</taxon>
        <taxon>Kaistiaceae</taxon>
        <taxon>Kaistia</taxon>
    </lineage>
</organism>
<dbReference type="RefSeq" id="WP_266338650.1">
    <property type="nucleotide sequence ID" value="NZ_JAPKNK010000003.1"/>
</dbReference>
<dbReference type="GO" id="GO:0043546">
    <property type="term" value="F:molybdopterin cofactor binding"/>
    <property type="evidence" value="ECO:0007669"/>
    <property type="project" value="UniProtKB-UniRule"/>
</dbReference>
<dbReference type="InterPro" id="IPR036374">
    <property type="entry name" value="OxRdtase_Mopterin-bd_sf"/>
</dbReference>
<comment type="catalytic activity">
    <reaction evidence="5">
        <text>L-methionyl-[protein] + a quinone + H2O = L-methionyl-(R)-S-oxide-[protein] + a quinol</text>
        <dbReference type="Rhea" id="RHEA:51296"/>
        <dbReference type="Rhea" id="RHEA-COMP:12313"/>
        <dbReference type="Rhea" id="RHEA-COMP:12314"/>
        <dbReference type="ChEBI" id="CHEBI:15377"/>
        <dbReference type="ChEBI" id="CHEBI:16044"/>
        <dbReference type="ChEBI" id="CHEBI:24646"/>
        <dbReference type="ChEBI" id="CHEBI:45764"/>
        <dbReference type="ChEBI" id="CHEBI:132124"/>
    </reaction>
</comment>
<comment type="function">
    <text evidence="5">Part of the MsrPQ system that repairs oxidized periplasmic proteins containing methionine sulfoxide residues (Met-O), using respiratory chain electrons. Thus protects these proteins from oxidative-stress damage caused by reactive species of oxygen and chlorine generated by the host defense mechanisms. MsrPQ is essential for the maintenance of envelope integrity under bleach stress, rescuing a wide series of structurally unrelated periplasmic proteins from methionine oxidation. The catalytic subunit MsrP is non-stereospecific, being able to reduce both (R-) and (S-) diastereoisomers of methionine sulfoxide.</text>
</comment>
<feature type="binding site" evidence="5">
    <location>
        <begin position="242"/>
        <end position="244"/>
    </location>
    <ligand>
        <name>Mo-molybdopterin</name>
        <dbReference type="ChEBI" id="CHEBI:71302"/>
    </ligand>
</feature>
<keyword evidence="3 5" id="KW-0732">Signal</keyword>
<dbReference type="SUPFAM" id="SSF56524">
    <property type="entry name" value="Oxidoreductase molybdopterin-binding domain"/>
    <property type="match status" value="1"/>
</dbReference>
<feature type="domain" description="Oxidoreductase molybdopterin-binding" evidence="6">
    <location>
        <begin position="105"/>
        <end position="260"/>
    </location>
</feature>
<dbReference type="EC" id="1.8.5.-" evidence="5"/>
<dbReference type="GO" id="GO:0030091">
    <property type="term" value="P:protein repair"/>
    <property type="evidence" value="ECO:0007669"/>
    <property type="project" value="UniProtKB-UniRule"/>
</dbReference>
<name>A0A9X3ILM3_9HYPH</name>
<comment type="caution">
    <text evidence="7">The sequence shown here is derived from an EMBL/GenBank/DDBJ whole genome shotgun (WGS) entry which is preliminary data.</text>
</comment>
<keyword evidence="8" id="KW-1185">Reference proteome</keyword>
<comment type="subunit">
    <text evidence="5">Heterodimer of a catalytic subunit (MsrP) and a heme-binding subunit (MsrQ).</text>
</comment>
<dbReference type="HAMAP" id="MF_01206">
    <property type="entry name" value="MsrP"/>
    <property type="match status" value="1"/>
</dbReference>
<comment type="cofactor">
    <cofactor evidence="5">
        <name>Mo-molybdopterin</name>
        <dbReference type="ChEBI" id="CHEBI:71302"/>
    </cofactor>
    <text evidence="5">Binds 1 Mo-molybdopterin (Mo-MPT) cofactor per subunit.</text>
</comment>
<evidence type="ECO:0000256" key="3">
    <source>
        <dbReference type="ARBA" id="ARBA00022729"/>
    </source>
</evidence>
<dbReference type="GO" id="GO:0016672">
    <property type="term" value="F:oxidoreductase activity, acting on a sulfur group of donors, quinone or similar compound as acceptor"/>
    <property type="evidence" value="ECO:0007669"/>
    <property type="project" value="UniProtKB-UniRule"/>
</dbReference>
<dbReference type="NCBIfam" id="NF003767">
    <property type="entry name" value="PRK05363.1"/>
    <property type="match status" value="1"/>
</dbReference>
<keyword evidence="4 5" id="KW-0560">Oxidoreductase</keyword>
<dbReference type="Gene3D" id="3.90.420.10">
    <property type="entry name" value="Oxidoreductase, molybdopterin-binding domain"/>
    <property type="match status" value="1"/>
</dbReference>
<dbReference type="PANTHER" id="PTHR43032:SF3">
    <property type="entry name" value="PROTEIN-METHIONINE-SULFOXIDE REDUCTASE CATALYTIC SUBUNIT MSRP"/>
    <property type="match status" value="1"/>
</dbReference>
<dbReference type="GO" id="GO:0046872">
    <property type="term" value="F:metal ion binding"/>
    <property type="evidence" value="ECO:0007669"/>
    <property type="project" value="UniProtKB-KW"/>
</dbReference>
<dbReference type="AlphaFoldDB" id="A0A9X3ILM3"/>
<dbReference type="EMBL" id="JAPKNK010000003">
    <property type="protein sequence ID" value="MCX5569691.1"/>
    <property type="molecule type" value="Genomic_DNA"/>
</dbReference>
<dbReference type="Pfam" id="PF00174">
    <property type="entry name" value="Oxidored_molyb"/>
    <property type="match status" value="1"/>
</dbReference>
<accession>A0A9X3ILM3</accession>
<reference evidence="7" key="1">
    <citation type="submission" date="2022-11" db="EMBL/GenBank/DDBJ databases">
        <title>Biodiversity and phylogenetic relationships of bacteria.</title>
        <authorList>
            <person name="Machado R.A.R."/>
            <person name="Bhat A."/>
            <person name="Loulou A."/>
            <person name="Kallel S."/>
        </authorList>
    </citation>
    <scope>NUCLEOTIDE SEQUENCE</scope>
    <source>
        <strain evidence="7">K-TC2</strain>
    </source>
</reference>
<keyword evidence="2 5" id="KW-0479">Metal-binding</keyword>
<feature type="binding site" evidence="5">
    <location>
        <begin position="89"/>
        <end position="90"/>
    </location>
    <ligand>
        <name>Mo-molybdopterin</name>
        <dbReference type="ChEBI" id="CHEBI:71302"/>
    </ligand>
</feature>
<evidence type="ECO:0000256" key="5">
    <source>
        <dbReference type="HAMAP-Rule" id="MF_01206"/>
    </source>
</evidence>
<feature type="binding site" evidence="5">
    <location>
        <position position="143"/>
    </location>
    <ligand>
        <name>Mo-molybdopterin</name>
        <dbReference type="ChEBI" id="CHEBI:71302"/>
    </ligand>
    <ligandPart>
        <name>Mo</name>
        <dbReference type="ChEBI" id="CHEBI:28685"/>
    </ligandPart>
</feature>
<dbReference type="InterPro" id="IPR006311">
    <property type="entry name" value="TAT_signal"/>
</dbReference>
<feature type="binding site" evidence="5">
    <location>
        <position position="86"/>
    </location>
    <ligand>
        <name>Mo-molybdopterin</name>
        <dbReference type="ChEBI" id="CHEBI:71302"/>
    </ligand>
</feature>
<dbReference type="PROSITE" id="PS51318">
    <property type="entry name" value="TAT"/>
    <property type="match status" value="1"/>
</dbReference>
<comment type="caution">
    <text evidence="5">Lacks conserved residue(s) required for the propagation of feature annotation.</text>
</comment>
<dbReference type="Proteomes" id="UP001144805">
    <property type="component" value="Unassembled WGS sequence"/>
</dbReference>
<feature type="binding site" evidence="5">
    <location>
        <position position="178"/>
    </location>
    <ligand>
        <name>Mo-molybdopterin</name>
        <dbReference type="ChEBI" id="CHEBI:71302"/>
    </ligand>
</feature>
<comment type="catalytic activity">
    <reaction evidence="5">
        <text>L-methionyl-[protein] + a quinone + H2O = L-methionyl-(S)-S-oxide-[protein] + a quinol</text>
        <dbReference type="Rhea" id="RHEA:51292"/>
        <dbReference type="Rhea" id="RHEA-COMP:12313"/>
        <dbReference type="Rhea" id="RHEA-COMP:12315"/>
        <dbReference type="ChEBI" id="CHEBI:15377"/>
        <dbReference type="ChEBI" id="CHEBI:16044"/>
        <dbReference type="ChEBI" id="CHEBI:24646"/>
        <dbReference type="ChEBI" id="CHEBI:44120"/>
        <dbReference type="ChEBI" id="CHEBI:132124"/>
    </reaction>
</comment>
<keyword evidence="1 5" id="KW-0500">Molybdenum</keyword>
<evidence type="ECO:0000256" key="4">
    <source>
        <dbReference type="ARBA" id="ARBA00023002"/>
    </source>
</evidence>